<feature type="region of interest" description="Disordered" evidence="1">
    <location>
        <begin position="1"/>
        <end position="21"/>
    </location>
</feature>
<reference evidence="2 3" key="1">
    <citation type="journal article" date="2018" name="Mol. Plant">
        <title>The genome of Artemisia annua provides insight into the evolution of Asteraceae family and artemisinin biosynthesis.</title>
        <authorList>
            <person name="Shen Q."/>
            <person name="Zhang L."/>
            <person name="Liao Z."/>
            <person name="Wang S."/>
            <person name="Yan T."/>
            <person name="Shi P."/>
            <person name="Liu M."/>
            <person name="Fu X."/>
            <person name="Pan Q."/>
            <person name="Wang Y."/>
            <person name="Lv Z."/>
            <person name="Lu X."/>
            <person name="Zhang F."/>
            <person name="Jiang W."/>
            <person name="Ma Y."/>
            <person name="Chen M."/>
            <person name="Hao X."/>
            <person name="Li L."/>
            <person name="Tang Y."/>
            <person name="Lv G."/>
            <person name="Zhou Y."/>
            <person name="Sun X."/>
            <person name="Brodelius P.E."/>
            <person name="Rose J.K.C."/>
            <person name="Tang K."/>
        </authorList>
    </citation>
    <scope>NUCLEOTIDE SEQUENCE [LARGE SCALE GENOMIC DNA]</scope>
    <source>
        <strain evidence="3">cv. Huhao1</strain>
        <tissue evidence="2">Leaf</tissue>
    </source>
</reference>
<gene>
    <name evidence="2" type="ORF">CTI12_AA205900</name>
</gene>
<evidence type="ECO:0000313" key="2">
    <source>
        <dbReference type="EMBL" id="PWA79493.1"/>
    </source>
</evidence>
<dbReference type="STRING" id="35608.A0A2U1P148"/>
<dbReference type="OrthoDB" id="1861329at2759"/>
<name>A0A2U1P148_ARTAN</name>
<evidence type="ECO:0000256" key="1">
    <source>
        <dbReference type="SAM" id="MobiDB-lite"/>
    </source>
</evidence>
<dbReference type="EMBL" id="PKPP01001848">
    <property type="protein sequence ID" value="PWA79493.1"/>
    <property type="molecule type" value="Genomic_DNA"/>
</dbReference>
<accession>A0A2U1P148</accession>
<keyword evidence="3" id="KW-1185">Reference proteome</keyword>
<comment type="caution">
    <text evidence="2">The sequence shown here is derived from an EMBL/GenBank/DDBJ whole genome shotgun (WGS) entry which is preliminary data.</text>
</comment>
<protein>
    <submittedName>
        <fullName evidence="2">Cation/H+ exchanger 24</fullName>
    </submittedName>
</protein>
<sequence>MEEPVSRGNDQKSDHTNGIRFAKQRWSKDVSIYSNSSANVNDPCPIKYSTSINDVFAILEPPTKPNHNQEHGEREPILINRVCYIDSEQQKRVELSSPALGRDDSSGRQMREVSAVQTIANKQIDRLENWCSTTLRDLDCILYALLATRLVAFQACIIERKLGINPILFEGLSSWSEHLEFGVIGDYVATVDFRHSASLLVLQQQV</sequence>
<dbReference type="Proteomes" id="UP000245207">
    <property type="component" value="Unassembled WGS sequence"/>
</dbReference>
<proteinExistence type="predicted"/>
<organism evidence="2 3">
    <name type="scientific">Artemisia annua</name>
    <name type="common">Sweet wormwood</name>
    <dbReference type="NCBI Taxonomy" id="35608"/>
    <lineage>
        <taxon>Eukaryota</taxon>
        <taxon>Viridiplantae</taxon>
        <taxon>Streptophyta</taxon>
        <taxon>Embryophyta</taxon>
        <taxon>Tracheophyta</taxon>
        <taxon>Spermatophyta</taxon>
        <taxon>Magnoliopsida</taxon>
        <taxon>eudicotyledons</taxon>
        <taxon>Gunneridae</taxon>
        <taxon>Pentapetalae</taxon>
        <taxon>asterids</taxon>
        <taxon>campanulids</taxon>
        <taxon>Asterales</taxon>
        <taxon>Asteraceae</taxon>
        <taxon>Asteroideae</taxon>
        <taxon>Anthemideae</taxon>
        <taxon>Artemisiinae</taxon>
        <taxon>Artemisia</taxon>
    </lineage>
</organism>
<evidence type="ECO:0000313" key="3">
    <source>
        <dbReference type="Proteomes" id="UP000245207"/>
    </source>
</evidence>
<dbReference type="AlphaFoldDB" id="A0A2U1P148"/>